<feature type="region of interest" description="Disordered" evidence="11">
    <location>
        <begin position="1"/>
        <end position="36"/>
    </location>
</feature>
<evidence type="ECO:0000256" key="12">
    <source>
        <dbReference type="SAM" id="Phobius"/>
    </source>
</evidence>
<name>A0AA38VW11_9PEZI</name>
<dbReference type="InterPro" id="IPR039261">
    <property type="entry name" value="FNR_nucleotide-bd"/>
</dbReference>
<keyword evidence="4 12" id="KW-0812">Transmembrane</keyword>
<feature type="transmembrane region" description="Helical" evidence="12">
    <location>
        <begin position="224"/>
        <end position="244"/>
    </location>
</feature>
<dbReference type="SUPFAM" id="SSF52343">
    <property type="entry name" value="Ferredoxin reductase-like, C-terminal NADP-linked domain"/>
    <property type="match status" value="1"/>
</dbReference>
<gene>
    <name evidence="14" type="ORF">NKR19_g5463</name>
</gene>
<dbReference type="EMBL" id="JANBVN010000075">
    <property type="protein sequence ID" value="KAJ9150048.1"/>
    <property type="molecule type" value="Genomic_DNA"/>
</dbReference>
<evidence type="ECO:0000256" key="5">
    <source>
        <dbReference type="ARBA" id="ARBA00022982"/>
    </source>
</evidence>
<keyword evidence="9 12" id="KW-0472">Membrane</keyword>
<dbReference type="PROSITE" id="PS51384">
    <property type="entry name" value="FAD_FR"/>
    <property type="match status" value="1"/>
</dbReference>
<dbReference type="GO" id="GO:0015677">
    <property type="term" value="P:copper ion import"/>
    <property type="evidence" value="ECO:0007669"/>
    <property type="project" value="TreeGrafter"/>
</dbReference>
<keyword evidence="6 12" id="KW-1133">Transmembrane helix</keyword>
<keyword evidence="3" id="KW-0813">Transport</keyword>
<dbReference type="Proteomes" id="UP001174691">
    <property type="component" value="Unassembled WGS sequence"/>
</dbReference>
<dbReference type="Pfam" id="PF01794">
    <property type="entry name" value="Ferric_reduct"/>
    <property type="match status" value="1"/>
</dbReference>
<feature type="transmembrane region" description="Helical" evidence="12">
    <location>
        <begin position="278"/>
        <end position="295"/>
    </location>
</feature>
<evidence type="ECO:0000256" key="4">
    <source>
        <dbReference type="ARBA" id="ARBA00022692"/>
    </source>
</evidence>
<dbReference type="InterPro" id="IPR051410">
    <property type="entry name" value="Ferric/Cupric_Reductase"/>
</dbReference>
<evidence type="ECO:0000259" key="13">
    <source>
        <dbReference type="PROSITE" id="PS51384"/>
    </source>
</evidence>
<evidence type="ECO:0000256" key="2">
    <source>
        <dbReference type="ARBA" id="ARBA00006278"/>
    </source>
</evidence>
<dbReference type="GO" id="GO:0000293">
    <property type="term" value="F:ferric-chelate reductase activity"/>
    <property type="evidence" value="ECO:0007669"/>
    <property type="project" value="UniProtKB-ARBA"/>
</dbReference>
<accession>A0AA38VW11</accession>
<proteinExistence type="inferred from homology"/>
<dbReference type="InterPro" id="IPR013130">
    <property type="entry name" value="Fe3_Rdtase_TM_dom"/>
</dbReference>
<dbReference type="GO" id="GO:0005886">
    <property type="term" value="C:plasma membrane"/>
    <property type="evidence" value="ECO:0007669"/>
    <property type="project" value="TreeGrafter"/>
</dbReference>
<dbReference type="CDD" id="cd06186">
    <property type="entry name" value="NOX_Duox_like_FAD_NADP"/>
    <property type="match status" value="1"/>
</dbReference>
<dbReference type="GO" id="GO:0006879">
    <property type="term" value="P:intracellular iron ion homeostasis"/>
    <property type="evidence" value="ECO:0007669"/>
    <property type="project" value="TreeGrafter"/>
</dbReference>
<feature type="compositionally biased region" description="Basic and acidic residues" evidence="11">
    <location>
        <begin position="594"/>
        <end position="603"/>
    </location>
</feature>
<keyword evidence="8" id="KW-0406">Ion transport</keyword>
<feature type="transmembrane region" description="Helical" evidence="12">
    <location>
        <begin position="121"/>
        <end position="140"/>
    </location>
</feature>
<feature type="region of interest" description="Disordered" evidence="11">
    <location>
        <begin position="486"/>
        <end position="550"/>
    </location>
</feature>
<dbReference type="Gene3D" id="3.40.50.80">
    <property type="entry name" value="Nucleotide-binding domain of ferredoxin-NADP reductase (FNR) module"/>
    <property type="match status" value="1"/>
</dbReference>
<evidence type="ECO:0000313" key="15">
    <source>
        <dbReference type="Proteomes" id="UP001174691"/>
    </source>
</evidence>
<dbReference type="SFLD" id="SFLDS00052">
    <property type="entry name" value="Ferric_Reductase_Domain"/>
    <property type="match status" value="1"/>
</dbReference>
<comment type="caution">
    <text evidence="14">The sequence shown here is derived from an EMBL/GenBank/DDBJ whole genome shotgun (WGS) entry which is preliminary data.</text>
</comment>
<evidence type="ECO:0000256" key="8">
    <source>
        <dbReference type="ARBA" id="ARBA00023065"/>
    </source>
</evidence>
<keyword evidence="7" id="KW-0560">Oxidoreductase</keyword>
<evidence type="ECO:0000256" key="9">
    <source>
        <dbReference type="ARBA" id="ARBA00023136"/>
    </source>
</evidence>
<reference evidence="14" key="1">
    <citation type="submission" date="2022-07" db="EMBL/GenBank/DDBJ databases">
        <title>Fungi with potential for degradation of polypropylene.</title>
        <authorList>
            <person name="Gostincar C."/>
        </authorList>
    </citation>
    <scope>NUCLEOTIDE SEQUENCE</scope>
    <source>
        <strain evidence="14">EXF-13287</strain>
    </source>
</reference>
<feature type="compositionally biased region" description="Basic and acidic residues" evidence="11">
    <location>
        <begin position="521"/>
        <end position="538"/>
    </location>
</feature>
<comment type="similarity">
    <text evidence="2">Belongs to the ferric reductase (FRE) family.</text>
</comment>
<keyword evidence="10" id="KW-0325">Glycoprotein</keyword>
<organism evidence="14 15">
    <name type="scientific">Coniochaeta hoffmannii</name>
    <dbReference type="NCBI Taxonomy" id="91930"/>
    <lineage>
        <taxon>Eukaryota</taxon>
        <taxon>Fungi</taxon>
        <taxon>Dikarya</taxon>
        <taxon>Ascomycota</taxon>
        <taxon>Pezizomycotina</taxon>
        <taxon>Sordariomycetes</taxon>
        <taxon>Sordariomycetidae</taxon>
        <taxon>Coniochaetales</taxon>
        <taxon>Coniochaetaceae</taxon>
        <taxon>Coniochaeta</taxon>
    </lineage>
</organism>
<feature type="compositionally biased region" description="Gly residues" evidence="11">
    <location>
        <begin position="8"/>
        <end position="36"/>
    </location>
</feature>
<feature type="domain" description="FAD-binding FR-type" evidence="13">
    <location>
        <begin position="287"/>
        <end position="399"/>
    </location>
</feature>
<dbReference type="GO" id="GO:0006826">
    <property type="term" value="P:iron ion transport"/>
    <property type="evidence" value="ECO:0007669"/>
    <property type="project" value="TreeGrafter"/>
</dbReference>
<dbReference type="PANTHER" id="PTHR32361">
    <property type="entry name" value="FERRIC/CUPRIC REDUCTASE TRANSMEMBRANE COMPONENT"/>
    <property type="match status" value="1"/>
</dbReference>
<keyword evidence="15" id="KW-1185">Reference proteome</keyword>
<evidence type="ECO:0000256" key="3">
    <source>
        <dbReference type="ARBA" id="ARBA00022448"/>
    </source>
</evidence>
<dbReference type="SFLD" id="SFLDG01168">
    <property type="entry name" value="Ferric_reductase_subgroup_(FRE"/>
    <property type="match status" value="1"/>
</dbReference>
<keyword evidence="5" id="KW-0249">Electron transport</keyword>
<feature type="transmembrane region" description="Helical" evidence="12">
    <location>
        <begin position="59"/>
        <end position="81"/>
    </location>
</feature>
<feature type="transmembrane region" description="Helical" evidence="12">
    <location>
        <begin position="152"/>
        <end position="181"/>
    </location>
</feature>
<feature type="transmembrane region" description="Helical" evidence="12">
    <location>
        <begin position="251"/>
        <end position="272"/>
    </location>
</feature>
<dbReference type="AlphaFoldDB" id="A0AA38VW11"/>
<protein>
    <submittedName>
        <fullName evidence="14">Ferric/cupric reductase transmembrane component 2</fullName>
    </submittedName>
</protein>
<dbReference type="InterPro" id="IPR013112">
    <property type="entry name" value="FAD-bd_8"/>
</dbReference>
<evidence type="ECO:0000256" key="7">
    <source>
        <dbReference type="ARBA" id="ARBA00023002"/>
    </source>
</evidence>
<evidence type="ECO:0000256" key="6">
    <source>
        <dbReference type="ARBA" id="ARBA00022989"/>
    </source>
</evidence>
<dbReference type="PANTHER" id="PTHR32361:SF9">
    <property type="entry name" value="FERRIC REDUCTASE TRANSMEMBRANE COMPONENT 3-RELATED"/>
    <property type="match status" value="1"/>
</dbReference>
<dbReference type="Pfam" id="PF08022">
    <property type="entry name" value="FAD_binding_8"/>
    <property type="match status" value="1"/>
</dbReference>
<evidence type="ECO:0000313" key="14">
    <source>
        <dbReference type="EMBL" id="KAJ9150048.1"/>
    </source>
</evidence>
<evidence type="ECO:0000256" key="10">
    <source>
        <dbReference type="ARBA" id="ARBA00023180"/>
    </source>
</evidence>
<sequence>MAWSGTPTSGGAGAGGSGTGGHATGGNSSHGGGGGGMSDAAKKAMFAKRQMIAERQMEYFAAGVCGLIAIFVILHWTRALYSRLARSSKSTTPFAAPFSSITRATRRLLIRKVPRFNSGGHGLLVTAYVGINAAVCFTNVDLTSLGNVGARFGWMTTVNMCVVVFLALKNTPLAFLTAYSYERLNCLHQISGCLAFVCMVVHAACYTAFFLGKNQKALLVEKEQIAAIISGFAFLSVTISALVIRPIWYELFYVTHICFFIVGIVCACFHQPDFGKKIVIILILTAAMWFTDRVIRAARALYYLPNNYATVHPLPHGGTKIVMKKVPTRADGGKHFFVWIPRIRAFEMHPFTVVGTNPLEFIVKSHDGFTRDLHKYATAHPGAILKASVDGPYGTFPDPVHYDKIVLVAGGGGASFTFGLAVNALERMKEGSNTEVVFIWTVKQHDNLAWFTQHLETLRTANSPGIVNINLYVTRAPVSPPDLVPHRHMEEQGLGFPGRERTETMSSTSTSSAAHSPVSRADTDAADAEKFPAKERRSTATLPPISGPRTTLSSEIEKEMEQRVEDATAAAVSATAGTRTSVIVANPPPPPTETHTDTDSERPRRQHRMTAGRPDVATLIREAVRGVPRNQRVLVASCGPQSLMTIVRDTTATLVRGDGPAVELHCEQFGW</sequence>
<feature type="transmembrane region" description="Helical" evidence="12">
    <location>
        <begin position="193"/>
        <end position="212"/>
    </location>
</feature>
<dbReference type="InterPro" id="IPR013121">
    <property type="entry name" value="Fe_red_NAD-bd_6"/>
</dbReference>
<dbReference type="InterPro" id="IPR017927">
    <property type="entry name" value="FAD-bd_FR_type"/>
</dbReference>
<feature type="region of interest" description="Disordered" evidence="11">
    <location>
        <begin position="581"/>
        <end position="611"/>
    </location>
</feature>
<comment type="subcellular location">
    <subcellularLocation>
        <location evidence="1">Membrane</location>
        <topology evidence="1">Multi-pass membrane protein</topology>
    </subcellularLocation>
</comment>
<dbReference type="Pfam" id="PF08030">
    <property type="entry name" value="NAD_binding_6"/>
    <property type="match status" value="1"/>
</dbReference>
<evidence type="ECO:0000256" key="1">
    <source>
        <dbReference type="ARBA" id="ARBA00004141"/>
    </source>
</evidence>
<evidence type="ECO:0000256" key="11">
    <source>
        <dbReference type="SAM" id="MobiDB-lite"/>
    </source>
</evidence>